<dbReference type="InterPro" id="IPR017441">
    <property type="entry name" value="Protein_kinase_ATP_BS"/>
</dbReference>
<evidence type="ECO:0000256" key="7">
    <source>
        <dbReference type="PROSITE-ProRule" id="PRU10141"/>
    </source>
</evidence>
<evidence type="ECO:0000256" key="3">
    <source>
        <dbReference type="ARBA" id="ARBA00022679"/>
    </source>
</evidence>
<evidence type="ECO:0000256" key="5">
    <source>
        <dbReference type="ARBA" id="ARBA00022777"/>
    </source>
</evidence>
<keyword evidence="11" id="KW-1185">Reference proteome</keyword>
<dbReference type="SMART" id="SM00220">
    <property type="entry name" value="S_TKc"/>
    <property type="match status" value="1"/>
</dbReference>
<keyword evidence="5 10" id="KW-0418">Kinase</keyword>
<keyword evidence="4 7" id="KW-0547">Nucleotide-binding</keyword>
<evidence type="ECO:0000313" key="10">
    <source>
        <dbReference type="EMBL" id="UZJ25391.1"/>
    </source>
</evidence>
<dbReference type="Pfam" id="PF00069">
    <property type="entry name" value="Pkinase"/>
    <property type="match status" value="1"/>
</dbReference>
<dbReference type="InterPro" id="IPR008271">
    <property type="entry name" value="Ser/Thr_kinase_AS"/>
</dbReference>
<feature type="binding site" evidence="7">
    <location>
        <position position="50"/>
    </location>
    <ligand>
        <name>ATP</name>
        <dbReference type="ChEBI" id="CHEBI:30616"/>
    </ligand>
</feature>
<keyword evidence="8" id="KW-0472">Membrane</keyword>
<accession>A0ABY6P293</accession>
<sequence>MAEDGRTAWIVRPGHLVAGRYRLLSRIGSGAMGAVWLARDQLLGREVAVKQVLSTAGMEAGEAAEQRARALREGRIAARLSHPHAITMYDVALDDGEPWLVMEHLPSDSLAGVLASSGVLDVARVAQIGAQLADALAAAHAAGVLHRDVKPGNVLIGRGARDDGVVKITDFGISRAQGDLVPSRTGPITGTPAYFAPEVARGHDSTGASDVFSLGATLYTALEGVPPFGLDESATVLVHRVARGEVVLPQRAGALADPLLRMLEPDPARRPTMEQARDHLAAVAVAAGRRGAVTSVLAARTPVRPVGRGAGVRRISRRTAVTVLAVLVAVAVYLLVAAGPAVL</sequence>
<dbReference type="EC" id="2.7.11.1" evidence="1"/>
<evidence type="ECO:0000259" key="9">
    <source>
        <dbReference type="PROSITE" id="PS50011"/>
    </source>
</evidence>
<evidence type="ECO:0000256" key="2">
    <source>
        <dbReference type="ARBA" id="ARBA00022527"/>
    </source>
</evidence>
<dbReference type="InterPro" id="IPR000719">
    <property type="entry name" value="Prot_kinase_dom"/>
</dbReference>
<keyword evidence="3" id="KW-0808">Transferase</keyword>
<dbReference type="SUPFAM" id="SSF56112">
    <property type="entry name" value="Protein kinase-like (PK-like)"/>
    <property type="match status" value="1"/>
</dbReference>
<evidence type="ECO:0000313" key="11">
    <source>
        <dbReference type="Proteomes" id="UP001164965"/>
    </source>
</evidence>
<evidence type="ECO:0000256" key="8">
    <source>
        <dbReference type="SAM" id="Phobius"/>
    </source>
</evidence>
<evidence type="ECO:0000256" key="6">
    <source>
        <dbReference type="ARBA" id="ARBA00022840"/>
    </source>
</evidence>
<evidence type="ECO:0000256" key="1">
    <source>
        <dbReference type="ARBA" id="ARBA00012513"/>
    </source>
</evidence>
<dbReference type="PROSITE" id="PS00108">
    <property type="entry name" value="PROTEIN_KINASE_ST"/>
    <property type="match status" value="1"/>
</dbReference>
<keyword evidence="8" id="KW-1133">Transmembrane helix</keyword>
<dbReference type="InterPro" id="IPR011009">
    <property type="entry name" value="Kinase-like_dom_sf"/>
</dbReference>
<dbReference type="Gene3D" id="3.30.200.20">
    <property type="entry name" value="Phosphorylase Kinase, domain 1"/>
    <property type="match status" value="1"/>
</dbReference>
<dbReference type="PROSITE" id="PS00107">
    <property type="entry name" value="PROTEIN_KINASE_ATP"/>
    <property type="match status" value="1"/>
</dbReference>
<dbReference type="Proteomes" id="UP001164965">
    <property type="component" value="Chromosome"/>
</dbReference>
<dbReference type="Gene3D" id="1.10.510.10">
    <property type="entry name" value="Transferase(Phosphotransferase) domain 1"/>
    <property type="match status" value="1"/>
</dbReference>
<keyword evidence="6 7" id="KW-0067">ATP-binding</keyword>
<evidence type="ECO:0000256" key="4">
    <source>
        <dbReference type="ARBA" id="ARBA00022741"/>
    </source>
</evidence>
<proteinExistence type="predicted"/>
<keyword evidence="8" id="KW-0812">Transmembrane</keyword>
<keyword evidence="2 10" id="KW-0723">Serine/threonine-protein kinase</keyword>
<dbReference type="EMBL" id="CP110615">
    <property type="protein sequence ID" value="UZJ25391.1"/>
    <property type="molecule type" value="Genomic_DNA"/>
</dbReference>
<reference evidence="10" key="1">
    <citation type="submission" date="2022-10" db="EMBL/GenBank/DDBJ databases">
        <title>Rhodococcus sp.75.</title>
        <authorList>
            <person name="Sun M."/>
        </authorList>
    </citation>
    <scope>NUCLEOTIDE SEQUENCE</scope>
    <source>
        <strain evidence="10">75</strain>
    </source>
</reference>
<feature type="transmembrane region" description="Helical" evidence="8">
    <location>
        <begin position="321"/>
        <end position="342"/>
    </location>
</feature>
<feature type="domain" description="Protein kinase" evidence="9">
    <location>
        <begin position="21"/>
        <end position="282"/>
    </location>
</feature>
<dbReference type="CDD" id="cd14014">
    <property type="entry name" value="STKc_PknB_like"/>
    <property type="match status" value="1"/>
</dbReference>
<dbReference type="PANTHER" id="PTHR43289">
    <property type="entry name" value="MITOGEN-ACTIVATED PROTEIN KINASE KINASE KINASE 20-RELATED"/>
    <property type="match status" value="1"/>
</dbReference>
<protein>
    <recommendedName>
        <fullName evidence="1">non-specific serine/threonine protein kinase</fullName>
        <ecNumber evidence="1">2.7.11.1</ecNumber>
    </recommendedName>
</protein>
<dbReference type="GO" id="GO:0004674">
    <property type="term" value="F:protein serine/threonine kinase activity"/>
    <property type="evidence" value="ECO:0007669"/>
    <property type="project" value="UniProtKB-KW"/>
</dbReference>
<name>A0ABY6P293_9NOCA</name>
<gene>
    <name evidence="10" type="ORF">RHODO2019_02620</name>
</gene>
<dbReference type="PANTHER" id="PTHR43289:SF6">
    <property type="entry name" value="SERINE_THREONINE-PROTEIN KINASE NEKL-3"/>
    <property type="match status" value="1"/>
</dbReference>
<dbReference type="PROSITE" id="PS50011">
    <property type="entry name" value="PROTEIN_KINASE_DOM"/>
    <property type="match status" value="1"/>
</dbReference>
<organism evidence="10 11">
    <name type="scientific">Rhodococcus antarcticus</name>
    <dbReference type="NCBI Taxonomy" id="2987751"/>
    <lineage>
        <taxon>Bacteria</taxon>
        <taxon>Bacillati</taxon>
        <taxon>Actinomycetota</taxon>
        <taxon>Actinomycetes</taxon>
        <taxon>Mycobacteriales</taxon>
        <taxon>Nocardiaceae</taxon>
        <taxon>Rhodococcus</taxon>
    </lineage>
</organism>